<name>A0ABR1HHW7_9HYPO</name>
<evidence type="ECO:0000313" key="2">
    <source>
        <dbReference type="Proteomes" id="UP001498421"/>
    </source>
</evidence>
<dbReference type="EMBL" id="JAZAVK010000139">
    <property type="protein sequence ID" value="KAK7420136.1"/>
    <property type="molecule type" value="Genomic_DNA"/>
</dbReference>
<proteinExistence type="predicted"/>
<comment type="caution">
    <text evidence="1">The sequence shown here is derived from an EMBL/GenBank/DDBJ whole genome shotgun (WGS) entry which is preliminary data.</text>
</comment>
<protein>
    <submittedName>
        <fullName evidence="1">Uncharacterized protein</fullName>
    </submittedName>
</protein>
<gene>
    <name evidence="1" type="ORF">QQZ08_010550</name>
</gene>
<reference evidence="1 2" key="1">
    <citation type="journal article" date="2025" name="Microbiol. Resour. Announc.">
        <title>Draft genome sequences for Neonectria magnoliae and Neonectria punicea, canker pathogens of Liriodendron tulipifera and Acer saccharum in West Virginia.</title>
        <authorList>
            <person name="Petronek H.M."/>
            <person name="Kasson M.T."/>
            <person name="Metheny A.M."/>
            <person name="Stauder C.M."/>
            <person name="Lovett B."/>
            <person name="Lynch S.C."/>
            <person name="Garnas J.R."/>
            <person name="Kasson L.R."/>
            <person name="Stajich J.E."/>
        </authorList>
    </citation>
    <scope>NUCLEOTIDE SEQUENCE [LARGE SCALE GENOMIC DNA]</scope>
    <source>
        <strain evidence="1 2">NRRL 64651</strain>
    </source>
</reference>
<accession>A0ABR1HHW7</accession>
<organism evidence="1 2">
    <name type="scientific">Neonectria magnoliae</name>
    <dbReference type="NCBI Taxonomy" id="2732573"/>
    <lineage>
        <taxon>Eukaryota</taxon>
        <taxon>Fungi</taxon>
        <taxon>Dikarya</taxon>
        <taxon>Ascomycota</taxon>
        <taxon>Pezizomycotina</taxon>
        <taxon>Sordariomycetes</taxon>
        <taxon>Hypocreomycetidae</taxon>
        <taxon>Hypocreales</taxon>
        <taxon>Nectriaceae</taxon>
        <taxon>Neonectria</taxon>
    </lineage>
</organism>
<sequence length="142" mass="16027">MTSTLQDVAAVAAAGPDDKTQDIVFHVTSDYEIRTSVEKEGRQHNSETLKVRVYYVSEKGPTIREIRRTGGPEADWEDGRVFNQQTYEIAENSGLTASIVNTCNNGLQLKLYYQGVANKLNVVCNVLDNYQENWATRFNFTK</sequence>
<keyword evidence="2" id="KW-1185">Reference proteome</keyword>
<dbReference type="Proteomes" id="UP001498421">
    <property type="component" value="Unassembled WGS sequence"/>
</dbReference>
<dbReference type="Gene3D" id="2.120.10.70">
    <property type="entry name" value="Fucose-specific lectin"/>
    <property type="match status" value="1"/>
</dbReference>
<evidence type="ECO:0000313" key="1">
    <source>
        <dbReference type="EMBL" id="KAK7420136.1"/>
    </source>
</evidence>